<dbReference type="EMBL" id="FQXM01000014">
    <property type="protein sequence ID" value="SHH80615.1"/>
    <property type="molecule type" value="Genomic_DNA"/>
</dbReference>
<dbReference type="GO" id="GO:0003700">
    <property type="term" value="F:DNA-binding transcription factor activity"/>
    <property type="evidence" value="ECO:0007669"/>
    <property type="project" value="InterPro"/>
</dbReference>
<dbReference type="Pfam" id="PF01047">
    <property type="entry name" value="MarR"/>
    <property type="match status" value="1"/>
</dbReference>
<proteinExistence type="predicted"/>
<dbReference type="STRING" id="1121316.SAMN02745207_02576"/>
<dbReference type="RefSeq" id="WP_073338829.1">
    <property type="nucleotide sequence ID" value="NZ_FQXM01000014.1"/>
</dbReference>
<keyword evidence="3" id="KW-0804">Transcription</keyword>
<reference evidence="5 6" key="1">
    <citation type="submission" date="2016-11" db="EMBL/GenBank/DDBJ databases">
        <authorList>
            <person name="Jaros S."/>
            <person name="Januszkiewicz K."/>
            <person name="Wedrychowicz H."/>
        </authorList>
    </citation>
    <scope>NUCLEOTIDE SEQUENCE [LARGE SCALE GENOMIC DNA]</scope>
    <source>
        <strain evidence="5 6">DSM 8605</strain>
    </source>
</reference>
<evidence type="ECO:0000313" key="5">
    <source>
        <dbReference type="EMBL" id="SHH80615.1"/>
    </source>
</evidence>
<keyword evidence="2 5" id="KW-0238">DNA-binding</keyword>
<feature type="domain" description="HTH marR-type" evidence="4">
    <location>
        <begin position="1"/>
        <end position="139"/>
    </location>
</feature>
<dbReference type="Gene3D" id="1.10.10.10">
    <property type="entry name" value="Winged helix-like DNA-binding domain superfamily/Winged helix DNA-binding domain"/>
    <property type="match status" value="1"/>
</dbReference>
<dbReference type="InterPro" id="IPR036390">
    <property type="entry name" value="WH_DNA-bd_sf"/>
</dbReference>
<dbReference type="SUPFAM" id="SSF46785">
    <property type="entry name" value="Winged helix' DNA-binding domain"/>
    <property type="match status" value="1"/>
</dbReference>
<evidence type="ECO:0000256" key="3">
    <source>
        <dbReference type="ARBA" id="ARBA00023163"/>
    </source>
</evidence>
<dbReference type="PANTHER" id="PTHR42756">
    <property type="entry name" value="TRANSCRIPTIONAL REGULATOR, MARR"/>
    <property type="match status" value="1"/>
</dbReference>
<keyword evidence="1" id="KW-0805">Transcription regulation</keyword>
<evidence type="ECO:0000256" key="1">
    <source>
        <dbReference type="ARBA" id="ARBA00023015"/>
    </source>
</evidence>
<accession>A0A1M5VZD6</accession>
<dbReference type="InterPro" id="IPR036388">
    <property type="entry name" value="WH-like_DNA-bd_sf"/>
</dbReference>
<evidence type="ECO:0000313" key="6">
    <source>
        <dbReference type="Proteomes" id="UP000184447"/>
    </source>
</evidence>
<gene>
    <name evidence="5" type="ORF">SAMN02745207_02576</name>
</gene>
<sequence length="144" mass="16985">MNKKEKPGELYHFFLSVCKLAFNKTHVELEKIGLYRGQPPVLFLLWEKDGRSRKELCDNIDIQPATITKMIKRLENTDFVLSKPDDNDLRVSRVYLTEKGKNIKNEVEKIYFKLEEQLLKDFSVEDKLLLNKLLISMKINLKNI</sequence>
<protein>
    <submittedName>
        <fullName evidence="5">DNA-binding transcriptional regulator, MarR family</fullName>
    </submittedName>
</protein>
<organism evidence="5 6">
    <name type="scientific">Clostridium grantii DSM 8605</name>
    <dbReference type="NCBI Taxonomy" id="1121316"/>
    <lineage>
        <taxon>Bacteria</taxon>
        <taxon>Bacillati</taxon>
        <taxon>Bacillota</taxon>
        <taxon>Clostridia</taxon>
        <taxon>Eubacteriales</taxon>
        <taxon>Clostridiaceae</taxon>
        <taxon>Clostridium</taxon>
    </lineage>
</organism>
<dbReference type="PANTHER" id="PTHR42756:SF1">
    <property type="entry name" value="TRANSCRIPTIONAL REPRESSOR OF EMRAB OPERON"/>
    <property type="match status" value="1"/>
</dbReference>
<dbReference type="OrthoDB" id="6400170at2"/>
<evidence type="ECO:0000256" key="2">
    <source>
        <dbReference type="ARBA" id="ARBA00023125"/>
    </source>
</evidence>
<evidence type="ECO:0000259" key="4">
    <source>
        <dbReference type="PROSITE" id="PS50995"/>
    </source>
</evidence>
<name>A0A1M5VZD6_9CLOT</name>
<dbReference type="GO" id="GO:0003677">
    <property type="term" value="F:DNA binding"/>
    <property type="evidence" value="ECO:0007669"/>
    <property type="project" value="UniProtKB-KW"/>
</dbReference>
<keyword evidence="6" id="KW-1185">Reference proteome</keyword>
<dbReference type="PROSITE" id="PS50995">
    <property type="entry name" value="HTH_MARR_2"/>
    <property type="match status" value="1"/>
</dbReference>
<dbReference type="Proteomes" id="UP000184447">
    <property type="component" value="Unassembled WGS sequence"/>
</dbReference>
<dbReference type="AlphaFoldDB" id="A0A1M5VZD6"/>
<dbReference type="InterPro" id="IPR000835">
    <property type="entry name" value="HTH_MarR-typ"/>
</dbReference>
<dbReference type="SMART" id="SM00347">
    <property type="entry name" value="HTH_MARR"/>
    <property type="match status" value="1"/>
</dbReference>
<dbReference type="PRINTS" id="PR00598">
    <property type="entry name" value="HTHMARR"/>
</dbReference>